<dbReference type="InterPro" id="IPR030381">
    <property type="entry name" value="G_DYNAMIN_dom"/>
</dbReference>
<evidence type="ECO:0000313" key="5">
    <source>
        <dbReference type="EMBL" id="CAD7652102.1"/>
    </source>
</evidence>
<feature type="region of interest" description="Disordered" evidence="3">
    <location>
        <begin position="416"/>
        <end position="439"/>
    </location>
</feature>
<dbReference type="InterPro" id="IPR011993">
    <property type="entry name" value="PH-like_dom_sf"/>
</dbReference>
<dbReference type="Gene3D" id="2.30.29.30">
    <property type="entry name" value="Pleckstrin-homology domain (PH domain)/Phosphotyrosine-binding domain (PTB)"/>
    <property type="match status" value="1"/>
</dbReference>
<sequence length="681" mass="76521">MSQFGGEIIKIVNELQDKLNPLGENLIIDLPQIAVIGGQSSGKSSVLESIVGKDFLPRGSDEITAETDREVPESKGISAKPINLKIYSPDVLDLTLVDLPGMTRMAVGNQPKDIDQLIENMLLNYIENDNCLILAVTAANQDLATSDALKLAKDVDPSGERTIGVLTKLDLMDEGTDARDILNGRHEIHLRRNFIGVKLRSQKDILTNKSIGEALHDEHQFFIGHPAYGPEMADKMGIRYLQEYLQTELSNHIFKRLPPLKPKLEAKLNEINERLRIIQEMSEVSDNAMVISEAMELLKRGFDSEVGGKSWKVSTTRRNGGTKIRAIINDKYAAEVNKIFFDDNSITDQIDIAIDNAFGTHSGMFTPDTAVVSVVDNQIELFRNISLTCVDWVTDEIINIVINCIETIKGTPKLKTPNSRLNRELSEPSSPISPQQTQTPQTVMSAILNQNMPRAHWISYNNIKYWFVLSGGTLSWFKHEKKKSSEGSAVLNGAYISTEEEILLVLIYLDKKSKRQVLELVFDSRDETEQWRDWLIEAGVRYNPNRPIPPPTAPISPSYSMATLNTVDVSYPSNKDQQIETIKKLVDAYMIILEKNFKDTMPKLCQSQLIDSTSDFIAFRLRATIDKNFNTTDDIVGDNGHRQAVFDLQKRHKLYTEAIVVINKFSTIKFTSALHNPQSFA</sequence>
<dbReference type="GO" id="GO:0008017">
    <property type="term" value="F:microtubule binding"/>
    <property type="evidence" value="ECO:0007669"/>
    <property type="project" value="TreeGrafter"/>
</dbReference>
<keyword evidence="6" id="KW-1185">Reference proteome</keyword>
<dbReference type="InterPro" id="IPR027417">
    <property type="entry name" value="P-loop_NTPase"/>
</dbReference>
<dbReference type="PANTHER" id="PTHR11566:SF212">
    <property type="entry name" value="DYNAMIN"/>
    <property type="match status" value="1"/>
</dbReference>
<dbReference type="Proteomes" id="UP000728032">
    <property type="component" value="Unassembled WGS sequence"/>
</dbReference>
<dbReference type="SUPFAM" id="SSF52540">
    <property type="entry name" value="P-loop containing nucleoside triphosphate hydrolases"/>
    <property type="match status" value="1"/>
</dbReference>
<dbReference type="Gene3D" id="1.20.120.1240">
    <property type="entry name" value="Dynamin, middle domain"/>
    <property type="match status" value="1"/>
</dbReference>
<reference evidence="5" key="1">
    <citation type="submission" date="2020-11" db="EMBL/GenBank/DDBJ databases">
        <authorList>
            <person name="Tran Van P."/>
        </authorList>
    </citation>
    <scope>NUCLEOTIDE SEQUENCE</scope>
</reference>
<dbReference type="OrthoDB" id="5061070at2759"/>
<evidence type="ECO:0000256" key="3">
    <source>
        <dbReference type="SAM" id="MobiDB-lite"/>
    </source>
</evidence>
<dbReference type="EMBL" id="CAJPVJ010005151">
    <property type="protein sequence ID" value="CAG2169289.1"/>
    <property type="molecule type" value="Genomic_DNA"/>
</dbReference>
<keyword evidence="2" id="KW-0342">GTP-binding</keyword>
<dbReference type="AlphaFoldDB" id="A0A7R9QPS6"/>
<dbReference type="GO" id="GO:0016020">
    <property type="term" value="C:membrane"/>
    <property type="evidence" value="ECO:0007669"/>
    <property type="project" value="TreeGrafter"/>
</dbReference>
<dbReference type="InterPro" id="IPR003130">
    <property type="entry name" value="GED"/>
</dbReference>
<organism evidence="5">
    <name type="scientific">Oppiella nova</name>
    <dbReference type="NCBI Taxonomy" id="334625"/>
    <lineage>
        <taxon>Eukaryota</taxon>
        <taxon>Metazoa</taxon>
        <taxon>Ecdysozoa</taxon>
        <taxon>Arthropoda</taxon>
        <taxon>Chelicerata</taxon>
        <taxon>Arachnida</taxon>
        <taxon>Acari</taxon>
        <taxon>Acariformes</taxon>
        <taxon>Sarcoptiformes</taxon>
        <taxon>Oribatida</taxon>
        <taxon>Brachypylina</taxon>
        <taxon>Oppioidea</taxon>
        <taxon>Oppiidae</taxon>
        <taxon>Oppiella</taxon>
    </lineage>
</organism>
<dbReference type="Pfam" id="PF00350">
    <property type="entry name" value="Dynamin_N"/>
    <property type="match status" value="1"/>
</dbReference>
<dbReference type="Pfam" id="PF02212">
    <property type="entry name" value="GED"/>
    <property type="match status" value="1"/>
</dbReference>
<dbReference type="GO" id="GO:0005737">
    <property type="term" value="C:cytoplasm"/>
    <property type="evidence" value="ECO:0007669"/>
    <property type="project" value="TreeGrafter"/>
</dbReference>
<feature type="compositionally biased region" description="Low complexity" evidence="3">
    <location>
        <begin position="427"/>
        <end position="439"/>
    </location>
</feature>
<protein>
    <recommendedName>
        <fullName evidence="4">Dynamin-type G domain-containing protein</fullName>
    </recommendedName>
</protein>
<evidence type="ECO:0000259" key="4">
    <source>
        <dbReference type="PROSITE" id="PS51718"/>
    </source>
</evidence>
<dbReference type="InterPro" id="IPR001401">
    <property type="entry name" value="Dynamin_GTPase"/>
</dbReference>
<gene>
    <name evidence="5" type="ORF">ONB1V03_LOCUS8768</name>
</gene>
<dbReference type="InterPro" id="IPR045063">
    <property type="entry name" value="Dynamin_N"/>
</dbReference>
<accession>A0A7R9QPS6</accession>
<dbReference type="CDD" id="cd08771">
    <property type="entry name" value="DLP_1"/>
    <property type="match status" value="1"/>
</dbReference>
<evidence type="ECO:0000256" key="2">
    <source>
        <dbReference type="ARBA" id="ARBA00023134"/>
    </source>
</evidence>
<evidence type="ECO:0000256" key="1">
    <source>
        <dbReference type="ARBA" id="ARBA00022741"/>
    </source>
</evidence>
<dbReference type="GO" id="GO:0005874">
    <property type="term" value="C:microtubule"/>
    <property type="evidence" value="ECO:0007669"/>
    <property type="project" value="TreeGrafter"/>
</dbReference>
<dbReference type="SUPFAM" id="SSF50729">
    <property type="entry name" value="PH domain-like"/>
    <property type="match status" value="1"/>
</dbReference>
<dbReference type="GO" id="GO:0005525">
    <property type="term" value="F:GTP binding"/>
    <property type="evidence" value="ECO:0007669"/>
    <property type="project" value="InterPro"/>
</dbReference>
<dbReference type="PANTHER" id="PTHR11566">
    <property type="entry name" value="DYNAMIN"/>
    <property type="match status" value="1"/>
</dbReference>
<evidence type="ECO:0000313" key="6">
    <source>
        <dbReference type="Proteomes" id="UP000728032"/>
    </source>
</evidence>
<keyword evidence="1" id="KW-0547">Nucleotide-binding</keyword>
<dbReference type="Pfam" id="PF01031">
    <property type="entry name" value="Dynamin_M"/>
    <property type="match status" value="1"/>
</dbReference>
<dbReference type="GO" id="GO:0003924">
    <property type="term" value="F:GTPase activity"/>
    <property type="evidence" value="ECO:0007669"/>
    <property type="project" value="InterPro"/>
</dbReference>
<feature type="domain" description="Dynamin-type G" evidence="4">
    <location>
        <begin position="1"/>
        <end position="258"/>
    </location>
</feature>
<proteinExistence type="predicted"/>
<dbReference type="SMART" id="SM00053">
    <property type="entry name" value="DYNc"/>
    <property type="match status" value="1"/>
</dbReference>
<dbReference type="InterPro" id="IPR000375">
    <property type="entry name" value="Dynamin_stalk"/>
</dbReference>
<dbReference type="PROSITE" id="PS51718">
    <property type="entry name" value="G_DYNAMIN_2"/>
    <property type="match status" value="1"/>
</dbReference>
<dbReference type="InterPro" id="IPR022812">
    <property type="entry name" value="Dynamin"/>
</dbReference>
<name>A0A7R9QPS6_9ACAR</name>
<dbReference type="EMBL" id="OC919976">
    <property type="protein sequence ID" value="CAD7652102.1"/>
    <property type="molecule type" value="Genomic_DNA"/>
</dbReference>
<dbReference type="Gene3D" id="3.40.50.300">
    <property type="entry name" value="P-loop containing nucleotide triphosphate hydrolases"/>
    <property type="match status" value="2"/>
</dbReference>